<reference evidence="2 3" key="1">
    <citation type="submission" date="2019-09" db="EMBL/GenBank/DDBJ databases">
        <title>Isolation and complete genome sequencing of Methylocystis species.</title>
        <authorList>
            <person name="Rumah B.L."/>
            <person name="Stead C.E."/>
            <person name="Stevens B.C."/>
            <person name="Minton N.P."/>
            <person name="Grosse-Honebrink A."/>
            <person name="Zhang Y."/>
        </authorList>
    </citation>
    <scope>NUCLEOTIDE SEQUENCE [LARGE SCALE GENOMIC DNA]</scope>
    <source>
        <strain evidence="2 3">BRCS2</strain>
    </source>
</reference>
<feature type="transmembrane region" description="Helical" evidence="1">
    <location>
        <begin position="16"/>
        <end position="37"/>
    </location>
</feature>
<dbReference type="Proteomes" id="UP000422569">
    <property type="component" value="Chromosome"/>
</dbReference>
<evidence type="ECO:0000313" key="2">
    <source>
        <dbReference type="EMBL" id="QGM97736.1"/>
    </source>
</evidence>
<dbReference type="AlphaFoldDB" id="A0A6B8M5P3"/>
<keyword evidence="3" id="KW-1185">Reference proteome</keyword>
<accession>A0A6B8M5P3</accession>
<evidence type="ECO:0000256" key="1">
    <source>
        <dbReference type="SAM" id="Phobius"/>
    </source>
</evidence>
<evidence type="ECO:0000313" key="3">
    <source>
        <dbReference type="Proteomes" id="UP000422569"/>
    </source>
</evidence>
<organism evidence="2 3">
    <name type="scientific">Methylocystis parvus</name>
    <dbReference type="NCBI Taxonomy" id="134"/>
    <lineage>
        <taxon>Bacteria</taxon>
        <taxon>Pseudomonadati</taxon>
        <taxon>Pseudomonadota</taxon>
        <taxon>Alphaproteobacteria</taxon>
        <taxon>Hyphomicrobiales</taxon>
        <taxon>Methylocystaceae</taxon>
        <taxon>Methylocystis</taxon>
    </lineage>
</organism>
<sequence>MAYAASHPAPALPDGALFFLGLLFAPIVPGIFIVLMLTGDIPAAVVLGALGGMVVGYPFAFLVFAPTVFVLAKHWRLTWWSLALAGFFSVLLVGVAHCIAQGHLAQGLTMDLALAACSGGAGFFFWLVAGDFGGANRKA</sequence>
<feature type="transmembrane region" description="Helical" evidence="1">
    <location>
        <begin position="77"/>
        <end position="100"/>
    </location>
</feature>
<dbReference type="KEGG" id="mpar:F7D14_09815"/>
<dbReference type="EMBL" id="CP044331">
    <property type="protein sequence ID" value="QGM97736.1"/>
    <property type="molecule type" value="Genomic_DNA"/>
</dbReference>
<gene>
    <name evidence="2" type="ORF">F7D14_09815</name>
</gene>
<dbReference type="RefSeq" id="WP_154419865.1">
    <property type="nucleotide sequence ID" value="NZ_CP044331.1"/>
</dbReference>
<keyword evidence="1" id="KW-0812">Transmembrane</keyword>
<feature type="transmembrane region" description="Helical" evidence="1">
    <location>
        <begin position="44"/>
        <end position="65"/>
    </location>
</feature>
<keyword evidence="1" id="KW-0472">Membrane</keyword>
<protein>
    <submittedName>
        <fullName evidence="2">Uncharacterized protein</fullName>
    </submittedName>
</protein>
<feature type="transmembrane region" description="Helical" evidence="1">
    <location>
        <begin position="112"/>
        <end position="129"/>
    </location>
</feature>
<keyword evidence="1" id="KW-1133">Transmembrane helix</keyword>
<name>A0A6B8M5P3_9HYPH</name>
<proteinExistence type="predicted"/>